<reference evidence="17 18" key="4">
    <citation type="journal article" date="2019" name="Nat. Med.">
        <title>A library of human gut bacterial isolates paired with longitudinal multiomics data enables mechanistic microbiome research.</title>
        <authorList>
            <person name="Poyet M."/>
            <person name="Groussin M."/>
            <person name="Gibbons S.M."/>
            <person name="Avila-Pacheco J."/>
            <person name="Jiang X."/>
            <person name="Kearney S.M."/>
            <person name="Perrotta A.R."/>
            <person name="Berdy B."/>
            <person name="Zhao S."/>
            <person name="Lieberman T.D."/>
            <person name="Swanson P.K."/>
            <person name="Smith M."/>
            <person name="Roesemann S."/>
            <person name="Alexander J.E."/>
            <person name="Rich S.A."/>
            <person name="Livny J."/>
            <person name="Vlamakis H."/>
            <person name="Clish C."/>
            <person name="Bullock K."/>
            <person name="Deik A."/>
            <person name="Scott J."/>
            <person name="Pierce K.A."/>
            <person name="Xavier R.J."/>
            <person name="Alm E.J."/>
        </authorList>
    </citation>
    <scope>NUCLEOTIDE SEQUENCE [LARGE SCALE GENOMIC DNA]</scope>
    <source>
        <strain evidence="9 17">BIOML-A58</strain>
        <strain evidence="8 18">BIOML-A73</strain>
    </source>
</reference>
<dbReference type="Pfam" id="PF07980">
    <property type="entry name" value="SusD_RagB"/>
    <property type="match status" value="1"/>
</dbReference>
<dbReference type="EMBL" id="QRYV01000016">
    <property type="protein sequence ID" value="RGV15543.1"/>
    <property type="molecule type" value="Genomic_DNA"/>
</dbReference>
<gene>
    <name evidence="11" type="ORF">B5E52_04455</name>
    <name evidence="13" type="ORF">DW027_15775</name>
    <name evidence="12" type="ORF">DWW25_08335</name>
    <name evidence="9" type="ORF">GA398_00625</name>
    <name evidence="8" type="ORF">GA560_22575</name>
    <name evidence="10" type="ORF">LD004_14945</name>
</gene>
<evidence type="ECO:0000313" key="11">
    <source>
        <dbReference type="EMBL" id="OUQ73096.1"/>
    </source>
</evidence>
<protein>
    <submittedName>
        <fullName evidence="11">RagB/SusD family nutrient uptake outer membrane protein</fullName>
    </submittedName>
</protein>
<evidence type="ECO:0000313" key="10">
    <source>
        <dbReference type="EMBL" id="MCA4704904.1"/>
    </source>
</evidence>
<dbReference type="Pfam" id="PF14322">
    <property type="entry name" value="SusD-like_3"/>
    <property type="match status" value="1"/>
</dbReference>
<dbReference type="EMBL" id="JAIWYE010000026">
    <property type="protein sequence ID" value="MCA4704904.1"/>
    <property type="molecule type" value="Genomic_DNA"/>
</dbReference>
<dbReference type="SUPFAM" id="SSF48452">
    <property type="entry name" value="TPR-like"/>
    <property type="match status" value="1"/>
</dbReference>
<dbReference type="Proteomes" id="UP000283369">
    <property type="component" value="Unassembled WGS sequence"/>
</dbReference>
<evidence type="ECO:0000313" key="12">
    <source>
        <dbReference type="EMBL" id="RGV15543.1"/>
    </source>
</evidence>
<evidence type="ECO:0000313" key="9">
    <source>
        <dbReference type="EMBL" id="KAB6150295.1"/>
    </source>
</evidence>
<dbReference type="PROSITE" id="PS51257">
    <property type="entry name" value="PROKAR_LIPOPROTEIN"/>
    <property type="match status" value="1"/>
</dbReference>
<feature type="domain" description="RagB/SusD" evidence="6">
    <location>
        <begin position="336"/>
        <end position="595"/>
    </location>
</feature>
<dbReference type="EMBL" id="WDER01000094">
    <property type="protein sequence ID" value="KAB6078522.1"/>
    <property type="molecule type" value="Genomic_DNA"/>
</dbReference>
<keyword evidence="4" id="KW-0472">Membrane</keyword>
<dbReference type="EMBL" id="WDED01000001">
    <property type="protein sequence ID" value="KAB6150295.1"/>
    <property type="molecule type" value="Genomic_DNA"/>
</dbReference>
<keyword evidence="3" id="KW-0732">Signal</keyword>
<evidence type="ECO:0000256" key="3">
    <source>
        <dbReference type="ARBA" id="ARBA00022729"/>
    </source>
</evidence>
<evidence type="ECO:0000313" key="17">
    <source>
        <dbReference type="Proteomes" id="UP000434604"/>
    </source>
</evidence>
<dbReference type="InterPro" id="IPR011990">
    <property type="entry name" value="TPR-like_helical_dom_sf"/>
</dbReference>
<evidence type="ECO:0000313" key="14">
    <source>
        <dbReference type="Proteomes" id="UP000196036"/>
    </source>
</evidence>
<dbReference type="InterPro" id="IPR033985">
    <property type="entry name" value="SusD-like_N"/>
</dbReference>
<name>A0A1Y4VV03_9BACE</name>
<proteinExistence type="inferred from homology"/>
<reference evidence="11" key="2">
    <citation type="journal article" date="2018" name="BMC Genomics">
        <title>Whole genome sequencing and function prediction of 133 gut anaerobes isolated from chicken caecum in pure cultures.</title>
        <authorList>
            <person name="Medvecky M."/>
            <person name="Cejkova D."/>
            <person name="Polansky O."/>
            <person name="Karasova D."/>
            <person name="Kubasova T."/>
            <person name="Cizek A."/>
            <person name="Rychlik I."/>
        </authorList>
    </citation>
    <scope>NUCLEOTIDE SEQUENCE</scope>
    <source>
        <strain evidence="11">An109</strain>
    </source>
</reference>
<dbReference type="EMBL" id="NFLW01000005">
    <property type="protein sequence ID" value="OUQ73096.1"/>
    <property type="molecule type" value="Genomic_DNA"/>
</dbReference>
<dbReference type="RefSeq" id="WP_049701661.1">
    <property type="nucleotide sequence ID" value="NZ_JAASHA010000029.1"/>
</dbReference>
<reference evidence="15 16" key="3">
    <citation type="submission" date="2018-08" db="EMBL/GenBank/DDBJ databases">
        <title>A genome reference for cultivated species of the human gut microbiota.</title>
        <authorList>
            <person name="Zou Y."/>
            <person name="Xue W."/>
            <person name="Luo G."/>
        </authorList>
    </citation>
    <scope>NUCLEOTIDE SEQUENCE [LARGE SCALE GENOMIC DNA]</scope>
    <source>
        <strain evidence="12 15">AF14-7</strain>
        <strain evidence="13 16">AF38-2</strain>
    </source>
</reference>
<evidence type="ECO:0000313" key="18">
    <source>
        <dbReference type="Proteomes" id="UP000474077"/>
    </source>
</evidence>
<evidence type="ECO:0000313" key="8">
    <source>
        <dbReference type="EMBL" id="KAB6078522.1"/>
    </source>
</evidence>
<dbReference type="AlphaFoldDB" id="A0A1Y4VV03"/>
<feature type="domain" description="SusD-like N-terminal" evidence="7">
    <location>
        <begin position="63"/>
        <end position="216"/>
    </location>
</feature>
<comment type="caution">
    <text evidence="11">The sequence shown here is derived from an EMBL/GenBank/DDBJ whole genome shotgun (WGS) entry which is preliminary data.</text>
</comment>
<dbReference type="EMBL" id="QROO01000021">
    <property type="protein sequence ID" value="RHL35703.1"/>
    <property type="molecule type" value="Genomic_DNA"/>
</dbReference>
<comment type="subcellular location">
    <subcellularLocation>
        <location evidence="1">Cell outer membrane</location>
    </subcellularLocation>
</comment>
<evidence type="ECO:0000256" key="1">
    <source>
        <dbReference type="ARBA" id="ARBA00004442"/>
    </source>
</evidence>
<evidence type="ECO:0000313" key="16">
    <source>
        <dbReference type="Proteomes" id="UP000284495"/>
    </source>
</evidence>
<organism evidence="11 14">
    <name type="scientific">Bacteroides xylanisolvens</name>
    <dbReference type="NCBI Taxonomy" id="371601"/>
    <lineage>
        <taxon>Bacteria</taxon>
        <taxon>Pseudomonadati</taxon>
        <taxon>Bacteroidota</taxon>
        <taxon>Bacteroidia</taxon>
        <taxon>Bacteroidales</taxon>
        <taxon>Bacteroidaceae</taxon>
        <taxon>Bacteroides</taxon>
    </lineage>
</organism>
<dbReference type="Gene3D" id="1.25.40.390">
    <property type="match status" value="1"/>
</dbReference>
<evidence type="ECO:0000313" key="13">
    <source>
        <dbReference type="EMBL" id="RHL35703.1"/>
    </source>
</evidence>
<evidence type="ECO:0000259" key="7">
    <source>
        <dbReference type="Pfam" id="PF14322"/>
    </source>
</evidence>
<dbReference type="Proteomes" id="UP000196036">
    <property type="component" value="Unassembled WGS sequence"/>
</dbReference>
<evidence type="ECO:0000256" key="4">
    <source>
        <dbReference type="ARBA" id="ARBA00023136"/>
    </source>
</evidence>
<comment type="similarity">
    <text evidence="2">Belongs to the SusD family.</text>
</comment>
<sequence>MKISKLILLACVWGSIVSCEDLLDPKLTNEWSSETVWTNPDMAQAVLTQVYADLMVVPDHYDDNFLDAATDNALTRNYGSSVYRASMGAFSRSTNPLGNWDNMYDKIQSINLFMEKGVTDDVIYNRVSKETDQAIKTRLLGEAYFLRAWCSFKLLQTYGGRTDEGEALGYTITNHFIGDKESAKPSLFKRDSYKDCVSQIVSDCEEAARRLPVTYTGDDVVVGKSKIGRACGLAANALKARTLLYAASPAYQDKDVIQINGMGNFTVLNEATYQAGWERAALFANEVLKDAGINYTFTAMAAKDLADAGSDTPADFIFRTYMGLVHGMESRHYPPFYLGNAQTIPSHNLAAAFPAKNGYPITDSRSLYDEQDPYLIARDNRFNMNLYYQGKKFGAYNSNIDVSEGGKDSESFHIYASRSGYYLSKFLSTTQKNMLDPIQTLNSRHFNPLLRKTEVWLNYAEAANEAWGPESKGDDCKYSAYDVLKIIREKSGGITDATYLSEVASEGKAAFRKLIQNERRIEFAFEDHRFWDLRRCLLPLDTTIEGIQVTRTDNGLSYEIKEIEQRPLDALRYYYLPLPNDELLKNPNLKNNMGWNNN</sequence>
<dbReference type="InterPro" id="IPR012944">
    <property type="entry name" value="SusD_RagB_dom"/>
</dbReference>
<dbReference type="Proteomes" id="UP000434604">
    <property type="component" value="Unassembled WGS sequence"/>
</dbReference>
<dbReference type="GO" id="GO:0009279">
    <property type="term" value="C:cell outer membrane"/>
    <property type="evidence" value="ECO:0007669"/>
    <property type="project" value="UniProtKB-SubCell"/>
</dbReference>
<dbReference type="Proteomes" id="UP000474077">
    <property type="component" value="Unassembled WGS sequence"/>
</dbReference>
<dbReference type="Proteomes" id="UP000284495">
    <property type="component" value="Unassembled WGS sequence"/>
</dbReference>
<keyword evidence="5" id="KW-0998">Cell outer membrane</keyword>
<evidence type="ECO:0000256" key="2">
    <source>
        <dbReference type="ARBA" id="ARBA00006275"/>
    </source>
</evidence>
<evidence type="ECO:0000313" key="15">
    <source>
        <dbReference type="Proteomes" id="UP000283369"/>
    </source>
</evidence>
<reference evidence="10" key="5">
    <citation type="submission" date="2023-08" db="EMBL/GenBank/DDBJ databases">
        <title>Mucin Metabolism Genes Underlie the Key Renovations of Bacteroides xylanisolvens Genomes in Captive Great Apes.</title>
        <authorList>
            <person name="Nishida A.H."/>
        </authorList>
    </citation>
    <scope>NUCLEOTIDE SEQUENCE</scope>
    <source>
        <strain evidence="10">P13.H9</strain>
    </source>
</reference>
<dbReference type="Proteomes" id="UP001198461">
    <property type="component" value="Unassembled WGS sequence"/>
</dbReference>
<evidence type="ECO:0000259" key="6">
    <source>
        <dbReference type="Pfam" id="PF07980"/>
    </source>
</evidence>
<evidence type="ECO:0000256" key="5">
    <source>
        <dbReference type="ARBA" id="ARBA00023237"/>
    </source>
</evidence>
<reference evidence="14" key="1">
    <citation type="submission" date="2017-04" db="EMBL/GenBank/DDBJ databases">
        <title>Function of individual gut microbiota members based on whole genome sequencing of pure cultures obtained from chicken caecum.</title>
        <authorList>
            <person name="Medvecky M."/>
            <person name="Cejkova D."/>
            <person name="Polansky O."/>
            <person name="Karasova D."/>
            <person name="Kubasova T."/>
            <person name="Cizek A."/>
            <person name="Rychlik I."/>
        </authorList>
    </citation>
    <scope>NUCLEOTIDE SEQUENCE [LARGE SCALE GENOMIC DNA]</scope>
    <source>
        <strain evidence="14">An109</strain>
    </source>
</reference>
<accession>A0A1Y4VV03</accession>